<name>A0A0V1FB77_TRIPS</name>
<comment type="caution">
    <text evidence="1">The sequence shown here is derived from an EMBL/GenBank/DDBJ whole genome shotgun (WGS) entry which is preliminary data.</text>
</comment>
<evidence type="ECO:0000313" key="1">
    <source>
        <dbReference type="EMBL" id="KRY83353.1"/>
    </source>
</evidence>
<dbReference type="EMBL" id="JYDT01000143">
    <property type="protein sequence ID" value="KRY83353.1"/>
    <property type="molecule type" value="Genomic_DNA"/>
</dbReference>
<dbReference type="Proteomes" id="UP000054995">
    <property type="component" value="Unassembled WGS sequence"/>
</dbReference>
<dbReference type="OrthoDB" id="10596735at2759"/>
<accession>A0A0V1FB77</accession>
<sequence length="148" mass="16596">MKVEKKRIFFAAKQSPIGGKTTGFGCDNLLVNKSRIDQTLTGESGPDWQVELASTLFNAARCLATQLQRHLCYSMTPTSTLQTVIDQKLSLERGLFCRKSRVLFALNHCSEQCPEKSTSRCRRRFVSKVYICLPASLAVEKFPPVCAF</sequence>
<organism evidence="1 2">
    <name type="scientific">Trichinella pseudospiralis</name>
    <name type="common">Parasitic roundworm</name>
    <dbReference type="NCBI Taxonomy" id="6337"/>
    <lineage>
        <taxon>Eukaryota</taxon>
        <taxon>Metazoa</taxon>
        <taxon>Ecdysozoa</taxon>
        <taxon>Nematoda</taxon>
        <taxon>Enoplea</taxon>
        <taxon>Dorylaimia</taxon>
        <taxon>Trichinellida</taxon>
        <taxon>Trichinellidae</taxon>
        <taxon>Trichinella</taxon>
    </lineage>
</organism>
<protein>
    <submittedName>
        <fullName evidence="1">Uncharacterized protein</fullName>
    </submittedName>
</protein>
<gene>
    <name evidence="1" type="ORF">T4D_10981</name>
</gene>
<proteinExistence type="predicted"/>
<evidence type="ECO:0000313" key="2">
    <source>
        <dbReference type="Proteomes" id="UP000054995"/>
    </source>
</evidence>
<keyword evidence="2" id="KW-1185">Reference proteome</keyword>
<dbReference type="AlphaFoldDB" id="A0A0V1FB77"/>
<reference evidence="1 2" key="1">
    <citation type="submission" date="2015-01" db="EMBL/GenBank/DDBJ databases">
        <title>Evolution of Trichinella species and genotypes.</title>
        <authorList>
            <person name="Korhonen P.K."/>
            <person name="Edoardo P."/>
            <person name="Giuseppe L.R."/>
            <person name="Gasser R.B."/>
        </authorList>
    </citation>
    <scope>NUCLEOTIDE SEQUENCE [LARGE SCALE GENOMIC DNA]</scope>
    <source>
        <strain evidence="1">ISS470</strain>
    </source>
</reference>